<evidence type="ECO:0000313" key="2">
    <source>
        <dbReference type="EMBL" id="WOO41282.1"/>
    </source>
</evidence>
<feature type="signal peptide" evidence="1">
    <location>
        <begin position="1"/>
        <end position="23"/>
    </location>
</feature>
<sequence length="188" mass="19974">MIKPISTLLFAACCAFFANSAQGLIVLTVDATAKTFDVSGSIVGTPQSTGPLSYLDFFSPSSGNVLGSDFMNLTAFSSSTPNTIFSTIMVVRDFDVQDDAYMRFAINGSGPLPEQTVSMSAIGVDYTVMEAQYQTILENLATAGTTMTVTFGTSSDTIQVTAVPEPGTYAALTGLATLGYIVWYRRRT</sequence>
<protein>
    <submittedName>
        <fullName evidence="2">PEP-CTERM sorting domain-containing protein</fullName>
    </submittedName>
</protein>
<dbReference type="Proteomes" id="UP001304300">
    <property type="component" value="Chromosome"/>
</dbReference>
<accession>A0AAQ3QVW2</accession>
<dbReference type="AlphaFoldDB" id="A0AAQ3QVW2"/>
<dbReference type="InterPro" id="IPR013424">
    <property type="entry name" value="Ice-binding_C"/>
</dbReference>
<organism evidence="2 3">
    <name type="scientific">Rubellicoccus peritrichatus</name>
    <dbReference type="NCBI Taxonomy" id="3080537"/>
    <lineage>
        <taxon>Bacteria</taxon>
        <taxon>Pseudomonadati</taxon>
        <taxon>Verrucomicrobiota</taxon>
        <taxon>Opitutia</taxon>
        <taxon>Puniceicoccales</taxon>
        <taxon>Cerasicoccaceae</taxon>
        <taxon>Rubellicoccus</taxon>
    </lineage>
</organism>
<reference evidence="2 3" key="1">
    <citation type="submission" date="2023-10" db="EMBL/GenBank/DDBJ databases">
        <title>Rubellicoccus peritrichatus gen. nov., sp. nov., isolated from an algae of coral reef tank.</title>
        <authorList>
            <person name="Luo J."/>
        </authorList>
    </citation>
    <scope>NUCLEOTIDE SEQUENCE [LARGE SCALE GENOMIC DNA]</scope>
    <source>
        <strain evidence="2 3">CR14</strain>
    </source>
</reference>
<proteinExistence type="predicted"/>
<dbReference type="NCBIfam" id="TIGR02595">
    <property type="entry name" value="PEP_CTERM"/>
    <property type="match status" value="1"/>
</dbReference>
<gene>
    <name evidence="2" type="ORF">RZN69_21895</name>
</gene>
<dbReference type="KEGG" id="puo:RZN69_21895"/>
<evidence type="ECO:0000256" key="1">
    <source>
        <dbReference type="SAM" id="SignalP"/>
    </source>
</evidence>
<dbReference type="EMBL" id="CP136920">
    <property type="protein sequence ID" value="WOO41282.1"/>
    <property type="molecule type" value="Genomic_DNA"/>
</dbReference>
<keyword evidence="1" id="KW-0732">Signal</keyword>
<evidence type="ECO:0000313" key="3">
    <source>
        <dbReference type="Proteomes" id="UP001304300"/>
    </source>
</evidence>
<keyword evidence="3" id="KW-1185">Reference proteome</keyword>
<name>A0AAQ3QVW2_9BACT</name>
<dbReference type="RefSeq" id="WP_317833717.1">
    <property type="nucleotide sequence ID" value="NZ_CP136920.1"/>
</dbReference>
<feature type="chain" id="PRO_5042877989" evidence="1">
    <location>
        <begin position="24"/>
        <end position="188"/>
    </location>
</feature>